<proteinExistence type="predicted"/>
<reference evidence="1 2" key="1">
    <citation type="submission" date="2020-02" db="EMBL/GenBank/DDBJ databases">
        <authorList>
            <person name="Criscuolo A."/>
        </authorList>
    </citation>
    <scope>NUCLEOTIDE SEQUENCE [LARGE SCALE GENOMIC DNA]</scope>
    <source>
        <strain evidence="1">CECT7796</strain>
    </source>
</reference>
<name>A0ABM8KL57_9FLAO</name>
<dbReference type="EMBL" id="CADCST010000096">
    <property type="protein sequence ID" value="CAA9199809.1"/>
    <property type="molecule type" value="Genomic_DNA"/>
</dbReference>
<evidence type="ECO:0000313" key="2">
    <source>
        <dbReference type="Proteomes" id="UP000474567"/>
    </source>
</evidence>
<comment type="caution">
    <text evidence="1">The sequence shown here is derived from an EMBL/GenBank/DDBJ whole genome shotgun (WGS) entry which is preliminary data.</text>
</comment>
<protein>
    <submittedName>
        <fullName evidence="1">Uncharacterized protein</fullName>
    </submittedName>
</protein>
<organism evidence="1 2">
    <name type="scientific">Flavobacterium collinsii</name>
    <dbReference type="NCBI Taxonomy" id="1114861"/>
    <lineage>
        <taxon>Bacteria</taxon>
        <taxon>Pseudomonadati</taxon>
        <taxon>Bacteroidota</taxon>
        <taxon>Flavobacteriia</taxon>
        <taxon>Flavobacteriales</taxon>
        <taxon>Flavobacteriaceae</taxon>
        <taxon>Flavobacterium</taxon>
    </lineage>
</organism>
<sequence length="164" mass="19388">MNTTFYLEKFQEAADRLDQKILSEKSIEVAVGIYLDSVFIKLYKKSWSTNPDEALTSESRIFFSVWISDSDIEKQRLMYNIHALKLRKFKVYTIESRKFAEVFRKSFKTYENGWPNVTTNHGPLTLMEGWLKLDLENIQEEIVQLSNNFLEIEHLIDAAFDQFK</sequence>
<evidence type="ECO:0000313" key="1">
    <source>
        <dbReference type="EMBL" id="CAA9199809.1"/>
    </source>
</evidence>
<dbReference type="Proteomes" id="UP000474567">
    <property type="component" value="Unassembled WGS sequence"/>
</dbReference>
<accession>A0ABM8KL57</accession>
<dbReference type="RefSeq" id="WP_173966809.1">
    <property type="nucleotide sequence ID" value="NZ_CADCST010000096.1"/>
</dbReference>
<gene>
    <name evidence="1" type="ORF">FLACOL7796_02879</name>
</gene>
<keyword evidence="2" id="KW-1185">Reference proteome</keyword>